<feature type="compositionally biased region" description="Low complexity" evidence="5">
    <location>
        <begin position="68"/>
        <end position="81"/>
    </location>
</feature>
<keyword evidence="8" id="KW-1185">Reference proteome</keyword>
<feature type="compositionally biased region" description="Acidic residues" evidence="5">
    <location>
        <begin position="38"/>
        <end position="50"/>
    </location>
</feature>
<name>A0A139H780_9PEZI</name>
<organism evidence="7 8">
    <name type="scientific">Pseudocercospora eumusae</name>
    <dbReference type="NCBI Taxonomy" id="321146"/>
    <lineage>
        <taxon>Eukaryota</taxon>
        <taxon>Fungi</taxon>
        <taxon>Dikarya</taxon>
        <taxon>Ascomycota</taxon>
        <taxon>Pezizomycotina</taxon>
        <taxon>Dothideomycetes</taxon>
        <taxon>Dothideomycetidae</taxon>
        <taxon>Mycosphaerellales</taxon>
        <taxon>Mycosphaerellaceae</taxon>
        <taxon>Pseudocercospora</taxon>
    </lineage>
</organism>
<evidence type="ECO:0000256" key="1">
    <source>
        <dbReference type="ARBA" id="ARBA00004123"/>
    </source>
</evidence>
<protein>
    <recommendedName>
        <fullName evidence="6">Pre-mRNA polyadenylation factor Fip1 domain-containing protein</fullName>
    </recommendedName>
</protein>
<dbReference type="STRING" id="321146.A0A139H780"/>
<dbReference type="InterPro" id="IPR007854">
    <property type="entry name" value="Fip1_dom"/>
</dbReference>
<evidence type="ECO:0000256" key="5">
    <source>
        <dbReference type="SAM" id="MobiDB-lite"/>
    </source>
</evidence>
<keyword evidence="3" id="KW-0507">mRNA processing</keyword>
<dbReference type="OrthoDB" id="1917198at2759"/>
<feature type="compositionally biased region" description="Low complexity" evidence="5">
    <location>
        <begin position="335"/>
        <end position="346"/>
    </location>
</feature>
<dbReference type="GO" id="GO:0005847">
    <property type="term" value="C:mRNA cleavage and polyadenylation specificity factor complex"/>
    <property type="evidence" value="ECO:0007669"/>
    <property type="project" value="TreeGrafter"/>
</dbReference>
<gene>
    <name evidence="7" type="ORF">AC578_272</name>
</gene>
<feature type="compositionally biased region" description="Basic and acidic residues" evidence="5">
    <location>
        <begin position="17"/>
        <end position="37"/>
    </location>
</feature>
<feature type="compositionally biased region" description="Basic and acidic residues" evidence="5">
    <location>
        <begin position="119"/>
        <end position="129"/>
    </location>
</feature>
<accession>A0A139H780</accession>
<feature type="compositionally biased region" description="Gly residues" evidence="5">
    <location>
        <begin position="347"/>
        <end position="357"/>
    </location>
</feature>
<dbReference type="Pfam" id="PF05182">
    <property type="entry name" value="Fip1"/>
    <property type="match status" value="1"/>
</dbReference>
<evidence type="ECO:0000256" key="2">
    <source>
        <dbReference type="ARBA" id="ARBA00007459"/>
    </source>
</evidence>
<sequence>MEDDEDDFYGGGGSGVKQEDQMHADEKEEHMDVSEHGSEDDEDDDSDDDVQFTLEKPQGAKAEPPPGSKAARQQAKNAASAVKEEKAKAKSSTPAVKSEAQRAGSAAPPTAVKGTLTHNGKEGKDFPEIRTSKLDVNAIPTWPANGKPITELDIDADLAEHSKPWRLPGTDQTDFFNYGFDEYTWTQYTIRQQSMSDTINQQKQEDAQMKALFGNAGGDGQQGGMNGMGGMPQGMQPDPQMAKMAQDMGVPLEFFMQMMQQNGGMPGMGAGPGMGMGMGGQQGQFNQQGGDFGSGQNSVSPQPQSGQGFQPPSGPSGGGQQGQQGGFNMEGFSPQQIAIMQQEQQGGHMGGGGGGGRGGRRRGRW</sequence>
<evidence type="ECO:0000313" key="8">
    <source>
        <dbReference type="Proteomes" id="UP000070133"/>
    </source>
</evidence>
<dbReference type="PANTHER" id="PTHR13484:SF0">
    <property type="entry name" value="PRE-MRNA 3'-END-PROCESSING FACTOR FIP1"/>
    <property type="match status" value="1"/>
</dbReference>
<dbReference type="PANTHER" id="PTHR13484">
    <property type="entry name" value="FIP1-LIKE 1 PROTEIN"/>
    <property type="match status" value="1"/>
</dbReference>
<feature type="domain" description="Pre-mRNA polyadenylation factor Fip1" evidence="6">
    <location>
        <begin position="153"/>
        <end position="195"/>
    </location>
</feature>
<keyword evidence="4" id="KW-0539">Nucleus</keyword>
<feature type="compositionally biased region" description="Low complexity" evidence="5">
    <location>
        <begin position="283"/>
        <end position="311"/>
    </location>
</feature>
<feature type="compositionally biased region" description="Gly residues" evidence="5">
    <location>
        <begin position="273"/>
        <end position="282"/>
    </location>
</feature>
<dbReference type="InterPro" id="IPR051187">
    <property type="entry name" value="Pre-mRNA_3'-end_processing_reg"/>
</dbReference>
<feature type="region of interest" description="Disordered" evidence="5">
    <location>
        <begin position="273"/>
        <end position="365"/>
    </location>
</feature>
<dbReference type="EMBL" id="LFZN01000119">
    <property type="protein sequence ID" value="KXS98229.1"/>
    <property type="molecule type" value="Genomic_DNA"/>
</dbReference>
<comment type="caution">
    <text evidence="7">The sequence shown here is derived from an EMBL/GenBank/DDBJ whole genome shotgun (WGS) entry which is preliminary data.</text>
</comment>
<feature type="compositionally biased region" description="Gly residues" evidence="5">
    <location>
        <begin position="315"/>
        <end position="325"/>
    </location>
</feature>
<comment type="subcellular location">
    <subcellularLocation>
        <location evidence="1">Nucleus</location>
    </subcellularLocation>
</comment>
<evidence type="ECO:0000313" key="7">
    <source>
        <dbReference type="EMBL" id="KXS98229.1"/>
    </source>
</evidence>
<dbReference type="Proteomes" id="UP000070133">
    <property type="component" value="Unassembled WGS sequence"/>
</dbReference>
<dbReference type="AlphaFoldDB" id="A0A139H780"/>
<proteinExistence type="inferred from homology"/>
<evidence type="ECO:0000256" key="4">
    <source>
        <dbReference type="ARBA" id="ARBA00023242"/>
    </source>
</evidence>
<dbReference type="GO" id="GO:0006397">
    <property type="term" value="P:mRNA processing"/>
    <property type="evidence" value="ECO:0007669"/>
    <property type="project" value="UniProtKB-KW"/>
</dbReference>
<comment type="similarity">
    <text evidence="2">Belongs to the FIP1 family.</text>
</comment>
<reference evidence="7 8" key="1">
    <citation type="submission" date="2015-07" db="EMBL/GenBank/DDBJ databases">
        <title>Comparative genomics of the Sigatoka disease complex on banana suggests a link between parallel evolutionary changes in Pseudocercospora fijiensis and Pseudocercospora eumusae and increased virulence on the banana host.</title>
        <authorList>
            <person name="Chang T.-C."/>
            <person name="Salvucci A."/>
            <person name="Crous P.W."/>
            <person name="Stergiopoulos I."/>
        </authorList>
    </citation>
    <scope>NUCLEOTIDE SEQUENCE [LARGE SCALE GENOMIC DNA]</scope>
    <source>
        <strain evidence="7 8">CBS 114824</strain>
    </source>
</reference>
<evidence type="ECO:0000259" key="6">
    <source>
        <dbReference type="Pfam" id="PF05182"/>
    </source>
</evidence>
<feature type="region of interest" description="Disordered" evidence="5">
    <location>
        <begin position="1"/>
        <end position="129"/>
    </location>
</feature>
<evidence type="ECO:0000256" key="3">
    <source>
        <dbReference type="ARBA" id="ARBA00022664"/>
    </source>
</evidence>